<dbReference type="EMBL" id="CP001801">
    <property type="protein sequence ID" value="ACX95994.1"/>
    <property type="molecule type" value="Genomic_DNA"/>
</dbReference>
<feature type="active site" description="Proton acceptor" evidence="9">
    <location>
        <position position="49"/>
    </location>
</feature>
<evidence type="ECO:0000256" key="4">
    <source>
        <dbReference type="ARBA" id="ARBA00022605"/>
    </source>
</evidence>
<proteinExistence type="inferred from homology"/>
<dbReference type="STRING" id="555778.Hneap_1158"/>
<comment type="function">
    <text evidence="1 9">The alpha subunit is responsible for the aldol cleavage of indoleglycerol phosphate to indole and glyceraldehyde 3-phosphate.</text>
</comment>
<dbReference type="CDD" id="cd04724">
    <property type="entry name" value="Tryptophan_synthase_alpha"/>
    <property type="match status" value="1"/>
</dbReference>
<dbReference type="NCBIfam" id="TIGR00262">
    <property type="entry name" value="trpA"/>
    <property type="match status" value="1"/>
</dbReference>
<dbReference type="SUPFAM" id="SSF51366">
    <property type="entry name" value="Ribulose-phoshate binding barrel"/>
    <property type="match status" value="1"/>
</dbReference>
<dbReference type="GO" id="GO:0004834">
    <property type="term" value="F:tryptophan synthase activity"/>
    <property type="evidence" value="ECO:0007669"/>
    <property type="project" value="UniProtKB-UniRule"/>
</dbReference>
<sequence length="276" mass="29540">MSRISPLFEQLRQQNRTALIPYITAGDPHPDATVGIMHALVEGGADMIELGVPFSDPMADGPVIASAHERALAHHVGLIHVLDMVKSFRETNLKTPVILMGYQNPIEAMGTDRFAQLAQASGLDGVLTVDLPPEEAEPASKAYRAVGIDPIFLIAPTTHAERVRHIAKVASGFIYYVSLKGVTGANNLDTDALASRLQEIRSDCGLPVGVGFGIRNAKTAAAVGNVADAVIIGSALVQLIADSAADTNTDNWTELRQKLQDFMSQIRIALDQKTQN</sequence>
<gene>
    <name evidence="9" type="primary">trpA</name>
    <name evidence="11" type="ordered locus">Hneap_1158</name>
</gene>
<organism evidence="11 12">
    <name type="scientific">Halothiobacillus neapolitanus (strain ATCC 23641 / DSM 15147 / CIP 104769 / NCIMB 8539 / c2)</name>
    <name type="common">Thiobacillus neapolitanus</name>
    <dbReference type="NCBI Taxonomy" id="555778"/>
    <lineage>
        <taxon>Bacteria</taxon>
        <taxon>Pseudomonadati</taxon>
        <taxon>Pseudomonadota</taxon>
        <taxon>Gammaproteobacteria</taxon>
        <taxon>Chromatiales</taxon>
        <taxon>Halothiobacillaceae</taxon>
        <taxon>Halothiobacillus</taxon>
    </lineage>
</organism>
<keyword evidence="5 9" id="KW-0822">Tryptophan biosynthesis</keyword>
<name>D0KZX1_HALNC</name>
<dbReference type="GO" id="GO:0005829">
    <property type="term" value="C:cytosol"/>
    <property type="evidence" value="ECO:0007669"/>
    <property type="project" value="TreeGrafter"/>
</dbReference>
<accession>D0KZX1</accession>
<comment type="similarity">
    <text evidence="9 10">Belongs to the TrpA family.</text>
</comment>
<evidence type="ECO:0000256" key="1">
    <source>
        <dbReference type="ARBA" id="ARBA00003365"/>
    </source>
</evidence>
<evidence type="ECO:0000256" key="9">
    <source>
        <dbReference type="HAMAP-Rule" id="MF_00131"/>
    </source>
</evidence>
<evidence type="ECO:0000256" key="8">
    <source>
        <dbReference type="ARBA" id="ARBA00049047"/>
    </source>
</evidence>
<reference evidence="11 12" key="1">
    <citation type="submission" date="2009-10" db="EMBL/GenBank/DDBJ databases">
        <title>Complete sequence of Halothiobacillus neapolitanus c2.</title>
        <authorList>
            <consortium name="US DOE Joint Genome Institute"/>
            <person name="Lucas S."/>
            <person name="Copeland A."/>
            <person name="Lapidus A."/>
            <person name="Glavina del Rio T."/>
            <person name="Tice H."/>
            <person name="Bruce D."/>
            <person name="Goodwin L."/>
            <person name="Pitluck S."/>
            <person name="Davenport K."/>
            <person name="Brettin T."/>
            <person name="Detter J.C."/>
            <person name="Han C."/>
            <person name="Tapia R."/>
            <person name="Larimer F."/>
            <person name="Land M."/>
            <person name="Hauser L."/>
            <person name="Kyrpides N."/>
            <person name="Mikhailova N."/>
            <person name="Kerfeld C."/>
            <person name="Cannon G."/>
            <person name="Heinhort S."/>
        </authorList>
    </citation>
    <scope>NUCLEOTIDE SEQUENCE [LARGE SCALE GENOMIC DNA]</scope>
    <source>
        <strain evidence="12">ATCC 23641 / c2</strain>
    </source>
</reference>
<dbReference type="InterPro" id="IPR011060">
    <property type="entry name" value="RibuloseP-bd_barrel"/>
</dbReference>
<evidence type="ECO:0000313" key="12">
    <source>
        <dbReference type="Proteomes" id="UP000009102"/>
    </source>
</evidence>
<dbReference type="Proteomes" id="UP000009102">
    <property type="component" value="Chromosome"/>
</dbReference>
<protein>
    <recommendedName>
        <fullName evidence="9">Tryptophan synthase alpha chain</fullName>
        <ecNumber evidence="9">4.2.1.20</ecNumber>
    </recommendedName>
</protein>
<dbReference type="PANTHER" id="PTHR43406">
    <property type="entry name" value="TRYPTOPHAN SYNTHASE, ALPHA CHAIN"/>
    <property type="match status" value="1"/>
</dbReference>
<comment type="catalytic activity">
    <reaction evidence="8 9">
        <text>(1S,2R)-1-C-(indol-3-yl)glycerol 3-phosphate + L-serine = D-glyceraldehyde 3-phosphate + L-tryptophan + H2O</text>
        <dbReference type="Rhea" id="RHEA:10532"/>
        <dbReference type="ChEBI" id="CHEBI:15377"/>
        <dbReference type="ChEBI" id="CHEBI:33384"/>
        <dbReference type="ChEBI" id="CHEBI:57912"/>
        <dbReference type="ChEBI" id="CHEBI:58866"/>
        <dbReference type="ChEBI" id="CHEBI:59776"/>
        <dbReference type="EC" id="4.2.1.20"/>
    </reaction>
</comment>
<keyword evidence="12" id="KW-1185">Reference proteome</keyword>
<dbReference type="PANTHER" id="PTHR43406:SF1">
    <property type="entry name" value="TRYPTOPHAN SYNTHASE ALPHA CHAIN, CHLOROPLASTIC"/>
    <property type="match status" value="1"/>
</dbReference>
<evidence type="ECO:0000256" key="6">
    <source>
        <dbReference type="ARBA" id="ARBA00023141"/>
    </source>
</evidence>
<comment type="subunit">
    <text evidence="3 9">Tetramer of two alpha and two beta chains.</text>
</comment>
<evidence type="ECO:0000256" key="2">
    <source>
        <dbReference type="ARBA" id="ARBA00004733"/>
    </source>
</evidence>
<dbReference type="HOGENOM" id="CLU_016734_0_0_6"/>
<keyword evidence="4 9" id="KW-0028">Amino-acid biosynthesis</keyword>
<dbReference type="Pfam" id="PF00290">
    <property type="entry name" value="Trp_syntA"/>
    <property type="match status" value="1"/>
</dbReference>
<dbReference type="UniPathway" id="UPA00035">
    <property type="reaction ID" value="UER00044"/>
</dbReference>
<dbReference type="FunFam" id="3.20.20.70:FF:000037">
    <property type="entry name" value="Tryptophan synthase alpha chain"/>
    <property type="match status" value="1"/>
</dbReference>
<evidence type="ECO:0000256" key="5">
    <source>
        <dbReference type="ARBA" id="ARBA00022822"/>
    </source>
</evidence>
<dbReference type="PROSITE" id="PS00167">
    <property type="entry name" value="TRP_SYNTHASE_ALPHA"/>
    <property type="match status" value="1"/>
</dbReference>
<dbReference type="AlphaFoldDB" id="D0KZX1"/>
<evidence type="ECO:0000256" key="3">
    <source>
        <dbReference type="ARBA" id="ARBA00011270"/>
    </source>
</evidence>
<evidence type="ECO:0000313" key="11">
    <source>
        <dbReference type="EMBL" id="ACX95994.1"/>
    </source>
</evidence>
<keyword evidence="6 9" id="KW-0057">Aromatic amino acid biosynthesis</keyword>
<comment type="pathway">
    <text evidence="2 9">Amino-acid biosynthesis; L-tryptophan biosynthesis; L-tryptophan from chorismate: step 5/5.</text>
</comment>
<dbReference type="OrthoDB" id="9804578at2"/>
<dbReference type="Gene3D" id="3.20.20.70">
    <property type="entry name" value="Aldolase class I"/>
    <property type="match status" value="1"/>
</dbReference>
<dbReference type="InterPro" id="IPR002028">
    <property type="entry name" value="Trp_synthase_suA"/>
</dbReference>
<dbReference type="RefSeq" id="WP_012824030.1">
    <property type="nucleotide sequence ID" value="NC_013422.1"/>
</dbReference>
<feature type="active site" description="Proton acceptor" evidence="9">
    <location>
        <position position="60"/>
    </location>
</feature>
<dbReference type="InterPro" id="IPR018204">
    <property type="entry name" value="Trp_synthase_alpha_AS"/>
</dbReference>
<evidence type="ECO:0000256" key="7">
    <source>
        <dbReference type="ARBA" id="ARBA00023239"/>
    </source>
</evidence>
<dbReference type="KEGG" id="hna:Hneap_1158"/>
<evidence type="ECO:0000256" key="10">
    <source>
        <dbReference type="RuleBase" id="RU003662"/>
    </source>
</evidence>
<dbReference type="eggNOG" id="COG0159">
    <property type="taxonomic scope" value="Bacteria"/>
</dbReference>
<dbReference type="EC" id="4.2.1.20" evidence="9"/>
<keyword evidence="7 9" id="KW-0456">Lyase</keyword>
<dbReference type="HAMAP" id="MF_00131">
    <property type="entry name" value="Trp_synth_alpha"/>
    <property type="match status" value="1"/>
</dbReference>
<dbReference type="InterPro" id="IPR013785">
    <property type="entry name" value="Aldolase_TIM"/>
</dbReference>